<dbReference type="GO" id="GO:0003700">
    <property type="term" value="F:DNA-binding transcription factor activity"/>
    <property type="evidence" value="ECO:0007669"/>
    <property type="project" value="InterPro"/>
</dbReference>
<dbReference type="SUPFAM" id="SSF46689">
    <property type="entry name" value="Homeodomain-like"/>
    <property type="match status" value="2"/>
</dbReference>
<dbReference type="InterPro" id="IPR020449">
    <property type="entry name" value="Tscrpt_reg_AraC-type_HTH"/>
</dbReference>
<dbReference type="SMART" id="SM00342">
    <property type="entry name" value="HTH_ARAC"/>
    <property type="match status" value="1"/>
</dbReference>
<accession>A0A6A8A0N5</accession>
<evidence type="ECO:0000256" key="1">
    <source>
        <dbReference type="ARBA" id="ARBA00023015"/>
    </source>
</evidence>
<keyword evidence="1" id="KW-0805">Transcription regulation</keyword>
<evidence type="ECO:0000313" key="5">
    <source>
        <dbReference type="EMBL" id="MQW07979.1"/>
    </source>
</evidence>
<proteinExistence type="predicted"/>
<dbReference type="InterPro" id="IPR018060">
    <property type="entry name" value="HTH_AraC"/>
</dbReference>
<dbReference type="Gene3D" id="1.10.10.60">
    <property type="entry name" value="Homeodomain-like"/>
    <property type="match status" value="1"/>
</dbReference>
<gene>
    <name evidence="5" type="ORF">GHK45_30790</name>
</gene>
<organism evidence="5">
    <name type="scientific">Rhizobium meliloti</name>
    <name type="common">Ensifer meliloti</name>
    <name type="synonym">Sinorhizobium meliloti</name>
    <dbReference type="NCBI Taxonomy" id="382"/>
    <lineage>
        <taxon>Bacteria</taxon>
        <taxon>Pseudomonadati</taxon>
        <taxon>Pseudomonadota</taxon>
        <taxon>Alphaproteobacteria</taxon>
        <taxon>Hyphomicrobiales</taxon>
        <taxon>Rhizobiaceae</taxon>
        <taxon>Sinorhizobium/Ensifer group</taxon>
        <taxon>Sinorhizobium</taxon>
    </lineage>
</organism>
<keyword evidence="3" id="KW-0804">Transcription</keyword>
<reference evidence="5" key="1">
    <citation type="journal article" date="2013" name="Genome Biol.">
        <title>Comparative genomics of the core and accessory genomes of 48 Sinorhizobium strains comprising five genospecies.</title>
        <authorList>
            <person name="Sugawara M."/>
            <person name="Epstein B."/>
            <person name="Badgley B.D."/>
            <person name="Unno T."/>
            <person name="Xu L."/>
            <person name="Reese J."/>
            <person name="Gyaneshwar P."/>
            <person name="Denny R."/>
            <person name="Mudge J."/>
            <person name="Bharti A.K."/>
            <person name="Farmer A.D."/>
            <person name="May G.D."/>
            <person name="Woodward J.E."/>
            <person name="Medigue C."/>
            <person name="Vallenet D."/>
            <person name="Lajus A."/>
            <person name="Rouy Z."/>
            <person name="Martinez-Vaz B."/>
            <person name="Tiffin P."/>
            <person name="Young N.D."/>
            <person name="Sadowsky M.J."/>
        </authorList>
    </citation>
    <scope>NUCLEOTIDE SEQUENCE</scope>
    <source>
        <strain evidence="5">M30</strain>
    </source>
</reference>
<dbReference type="EMBL" id="WISP01000198">
    <property type="protein sequence ID" value="MQW07979.1"/>
    <property type="molecule type" value="Genomic_DNA"/>
</dbReference>
<dbReference type="InterPro" id="IPR050204">
    <property type="entry name" value="AraC_XylS_family_regulators"/>
</dbReference>
<name>A0A6A8A0N5_RHIML</name>
<dbReference type="PANTHER" id="PTHR46796:SF14">
    <property type="entry name" value="TRANSCRIPTIONAL REGULATORY PROTEIN"/>
    <property type="match status" value="1"/>
</dbReference>
<dbReference type="Pfam" id="PF12833">
    <property type="entry name" value="HTH_18"/>
    <property type="match status" value="1"/>
</dbReference>
<evidence type="ECO:0000259" key="4">
    <source>
        <dbReference type="PROSITE" id="PS01124"/>
    </source>
</evidence>
<dbReference type="GO" id="GO:0043565">
    <property type="term" value="F:sequence-specific DNA binding"/>
    <property type="evidence" value="ECO:0007669"/>
    <property type="project" value="InterPro"/>
</dbReference>
<dbReference type="PROSITE" id="PS01124">
    <property type="entry name" value="HTH_ARAC_FAMILY_2"/>
    <property type="match status" value="1"/>
</dbReference>
<comment type="caution">
    <text evidence="5">The sequence shown here is derived from an EMBL/GenBank/DDBJ whole genome shotgun (WGS) entry which is preliminary data.</text>
</comment>
<feature type="domain" description="HTH araC/xylS-type" evidence="4">
    <location>
        <begin position="201"/>
        <end position="299"/>
    </location>
</feature>
<dbReference type="RefSeq" id="WP_015242063.1">
    <property type="nucleotide sequence ID" value="NZ_CP019483.1"/>
</dbReference>
<dbReference type="InterPro" id="IPR009057">
    <property type="entry name" value="Homeodomain-like_sf"/>
</dbReference>
<dbReference type="PANTHER" id="PTHR46796">
    <property type="entry name" value="HTH-TYPE TRANSCRIPTIONAL ACTIVATOR RHAS-RELATED"/>
    <property type="match status" value="1"/>
</dbReference>
<evidence type="ECO:0000256" key="3">
    <source>
        <dbReference type="ARBA" id="ARBA00023163"/>
    </source>
</evidence>
<evidence type="ECO:0000256" key="2">
    <source>
        <dbReference type="ARBA" id="ARBA00023125"/>
    </source>
</evidence>
<sequence length="302" mass="33620">MSQRTGTEEGVGAHFGLPYAPCLPARPVRDAGFSVTRLEWRLNGEANRLVSLPPDSAYFLMLYLKDAYHCDVAPDGTESETLRFRQGSVCLVDLAHGACIRLFSDLDSLAFQLPRELIREVSEFSAAPRATTLRCRRGEDDDVLRNLGAALLPLFERQGNSHTAVLQHIAIAICAHLLHAYGDHGGQGGARSTQFTVWQERAAKNFMIDHFADQFPMAAAASAAGVSIRRFVESFKRVTGQTPQRWLLGYRTARAKQYLGERSLTLAEIATRCGFTDEDHFTKVFRRVAGTTPAAWRARWLH</sequence>
<dbReference type="AlphaFoldDB" id="A0A6A8A0N5"/>
<protein>
    <submittedName>
        <fullName evidence="5">Helix-turn-helix domain-containing protein</fullName>
    </submittedName>
</protein>
<dbReference type="PRINTS" id="PR00032">
    <property type="entry name" value="HTHARAC"/>
</dbReference>
<keyword evidence="2" id="KW-0238">DNA-binding</keyword>
<dbReference type="GeneID" id="25011412"/>